<dbReference type="Gene3D" id="1.10.10.10">
    <property type="entry name" value="Winged helix-like DNA-binding domain superfamily/Winged helix DNA-binding domain"/>
    <property type="match status" value="1"/>
</dbReference>
<keyword evidence="1" id="KW-0805">Transcription regulation</keyword>
<evidence type="ECO:0000313" key="6">
    <source>
        <dbReference type="EMBL" id="TVZ06643.1"/>
    </source>
</evidence>
<evidence type="ECO:0000256" key="3">
    <source>
        <dbReference type="ARBA" id="ARBA00023163"/>
    </source>
</evidence>
<dbReference type="PROSITE" id="PS51078">
    <property type="entry name" value="ICLR_ED"/>
    <property type="match status" value="1"/>
</dbReference>
<evidence type="ECO:0000259" key="4">
    <source>
        <dbReference type="PROSITE" id="PS51077"/>
    </source>
</evidence>
<comment type="caution">
    <text evidence="6">The sequence shown here is derived from an EMBL/GenBank/DDBJ whole genome shotgun (WGS) entry which is preliminary data.</text>
</comment>
<dbReference type="InterPro" id="IPR029016">
    <property type="entry name" value="GAF-like_dom_sf"/>
</dbReference>
<organism evidence="6 7">
    <name type="scientific">Trebonia kvetii</name>
    <dbReference type="NCBI Taxonomy" id="2480626"/>
    <lineage>
        <taxon>Bacteria</taxon>
        <taxon>Bacillati</taxon>
        <taxon>Actinomycetota</taxon>
        <taxon>Actinomycetes</taxon>
        <taxon>Streptosporangiales</taxon>
        <taxon>Treboniaceae</taxon>
        <taxon>Trebonia</taxon>
    </lineage>
</organism>
<dbReference type="GO" id="GO:0003677">
    <property type="term" value="F:DNA binding"/>
    <property type="evidence" value="ECO:0007669"/>
    <property type="project" value="UniProtKB-KW"/>
</dbReference>
<name>A0A6P2CAQ4_9ACTN</name>
<sequence>MSEAPSSMVDRVVLILSIFERSSAEALTAGQISVRSGIPRSSVHRILSQLVCARWLNRHEDGYALGLRMFEIGSLVAHRSRITSAARPFIHELTERTGQVVHLAVLDQQDVVYLDKVASAFADRAFADTLPSRVGGRLPAHCTAVGKALLAYSPLATVSEYLATGLRRRTDASLATPAALEAAIVGIRNSGHATDRDEAVPGVACVAAPIRNFDEVIAAVSVCGPRDQMRAKDLPPLVMWTAAEISRSLMTVVSPLALAGPAR</sequence>
<evidence type="ECO:0000256" key="1">
    <source>
        <dbReference type="ARBA" id="ARBA00023015"/>
    </source>
</evidence>
<keyword evidence="7" id="KW-1185">Reference proteome</keyword>
<dbReference type="SMART" id="SM00346">
    <property type="entry name" value="HTH_ICLR"/>
    <property type="match status" value="1"/>
</dbReference>
<dbReference type="GO" id="GO:0045892">
    <property type="term" value="P:negative regulation of DNA-templated transcription"/>
    <property type="evidence" value="ECO:0007669"/>
    <property type="project" value="TreeGrafter"/>
</dbReference>
<dbReference type="GO" id="GO:0003700">
    <property type="term" value="F:DNA-binding transcription factor activity"/>
    <property type="evidence" value="ECO:0007669"/>
    <property type="project" value="TreeGrafter"/>
</dbReference>
<feature type="domain" description="IclR-ED" evidence="5">
    <location>
        <begin position="68"/>
        <end position="251"/>
    </location>
</feature>
<dbReference type="Proteomes" id="UP000460272">
    <property type="component" value="Unassembled WGS sequence"/>
</dbReference>
<dbReference type="OrthoDB" id="60629at2"/>
<dbReference type="InterPro" id="IPR005471">
    <property type="entry name" value="Tscrpt_reg_IclR_N"/>
</dbReference>
<reference evidence="6 7" key="1">
    <citation type="submission" date="2018-11" db="EMBL/GenBank/DDBJ databases">
        <title>Trebonia kvetii gen.nov., sp.nov., a novel acidophilic actinobacterium, and proposal of the new actinobacterial family Treboniaceae fam. nov.</title>
        <authorList>
            <person name="Rapoport D."/>
            <person name="Sagova-Mareckova M."/>
            <person name="Sedlacek I."/>
            <person name="Provaznik J."/>
            <person name="Kralova S."/>
            <person name="Pavlinic D."/>
            <person name="Benes V."/>
            <person name="Kopecky J."/>
        </authorList>
    </citation>
    <scope>NUCLEOTIDE SEQUENCE [LARGE SCALE GENOMIC DNA]</scope>
    <source>
        <strain evidence="6 7">15Tr583</strain>
    </source>
</reference>
<evidence type="ECO:0000313" key="7">
    <source>
        <dbReference type="Proteomes" id="UP000460272"/>
    </source>
</evidence>
<dbReference type="PANTHER" id="PTHR30136:SF35">
    <property type="entry name" value="HTH-TYPE TRANSCRIPTIONAL REGULATOR RV1719"/>
    <property type="match status" value="1"/>
</dbReference>
<dbReference type="SUPFAM" id="SSF46785">
    <property type="entry name" value="Winged helix' DNA-binding domain"/>
    <property type="match status" value="1"/>
</dbReference>
<evidence type="ECO:0000259" key="5">
    <source>
        <dbReference type="PROSITE" id="PS51078"/>
    </source>
</evidence>
<dbReference type="Pfam" id="PF09339">
    <property type="entry name" value="HTH_IclR"/>
    <property type="match status" value="1"/>
</dbReference>
<dbReference type="PANTHER" id="PTHR30136">
    <property type="entry name" value="HELIX-TURN-HELIX TRANSCRIPTIONAL REGULATOR, ICLR FAMILY"/>
    <property type="match status" value="1"/>
</dbReference>
<dbReference type="AlphaFoldDB" id="A0A6P2CAQ4"/>
<dbReference type="PROSITE" id="PS51077">
    <property type="entry name" value="HTH_ICLR"/>
    <property type="match status" value="1"/>
</dbReference>
<protein>
    <submittedName>
        <fullName evidence="6">IclR family transcriptional regulator</fullName>
    </submittedName>
</protein>
<keyword evidence="3" id="KW-0804">Transcription</keyword>
<evidence type="ECO:0000256" key="2">
    <source>
        <dbReference type="ARBA" id="ARBA00023125"/>
    </source>
</evidence>
<dbReference type="RefSeq" id="WP_145851396.1">
    <property type="nucleotide sequence ID" value="NZ_RPFW01000001.1"/>
</dbReference>
<dbReference type="InterPro" id="IPR036390">
    <property type="entry name" value="WH_DNA-bd_sf"/>
</dbReference>
<dbReference type="EMBL" id="RPFW01000001">
    <property type="protein sequence ID" value="TVZ06643.1"/>
    <property type="molecule type" value="Genomic_DNA"/>
</dbReference>
<gene>
    <name evidence="6" type="ORF">EAS64_04475</name>
</gene>
<dbReference type="Gene3D" id="3.30.450.40">
    <property type="match status" value="1"/>
</dbReference>
<dbReference type="InterPro" id="IPR014757">
    <property type="entry name" value="Tscrpt_reg_IclR_C"/>
</dbReference>
<keyword evidence="2" id="KW-0238">DNA-binding</keyword>
<dbReference type="InterPro" id="IPR050707">
    <property type="entry name" value="HTH_MetabolicPath_Reg"/>
</dbReference>
<feature type="domain" description="HTH iclR-type" evidence="4">
    <location>
        <begin position="6"/>
        <end position="67"/>
    </location>
</feature>
<dbReference type="SUPFAM" id="SSF55781">
    <property type="entry name" value="GAF domain-like"/>
    <property type="match status" value="1"/>
</dbReference>
<proteinExistence type="predicted"/>
<dbReference type="Pfam" id="PF01614">
    <property type="entry name" value="IclR_C"/>
    <property type="match status" value="1"/>
</dbReference>
<dbReference type="InterPro" id="IPR036388">
    <property type="entry name" value="WH-like_DNA-bd_sf"/>
</dbReference>
<accession>A0A6P2CAQ4</accession>